<organism evidence="4 5">
    <name type="scientific">Tribonema minus</name>
    <dbReference type="NCBI Taxonomy" id="303371"/>
    <lineage>
        <taxon>Eukaryota</taxon>
        <taxon>Sar</taxon>
        <taxon>Stramenopiles</taxon>
        <taxon>Ochrophyta</taxon>
        <taxon>PX clade</taxon>
        <taxon>Xanthophyceae</taxon>
        <taxon>Tribonematales</taxon>
        <taxon>Tribonemataceae</taxon>
        <taxon>Tribonema</taxon>
    </lineage>
</organism>
<evidence type="ECO:0000313" key="5">
    <source>
        <dbReference type="Proteomes" id="UP000664859"/>
    </source>
</evidence>
<feature type="compositionally biased region" description="Gly residues" evidence="2">
    <location>
        <begin position="670"/>
        <end position="694"/>
    </location>
</feature>
<comment type="caution">
    <text evidence="4">The sequence shown here is derived from an EMBL/GenBank/DDBJ whole genome shotgun (WGS) entry which is preliminary data.</text>
</comment>
<feature type="compositionally biased region" description="Low complexity" evidence="2">
    <location>
        <begin position="695"/>
        <end position="711"/>
    </location>
</feature>
<proteinExistence type="predicted"/>
<gene>
    <name evidence="4" type="ORF">JKP88DRAFT_269553</name>
</gene>
<feature type="compositionally biased region" description="Low complexity" evidence="2">
    <location>
        <begin position="399"/>
        <end position="409"/>
    </location>
</feature>
<dbReference type="InterPro" id="IPR048739">
    <property type="entry name" value="CEP104_N"/>
</dbReference>
<evidence type="ECO:0000256" key="2">
    <source>
        <dbReference type="SAM" id="MobiDB-lite"/>
    </source>
</evidence>
<feature type="coiled-coil region" evidence="1">
    <location>
        <begin position="340"/>
        <end position="393"/>
    </location>
</feature>
<feature type="region of interest" description="Disordered" evidence="2">
    <location>
        <begin position="1"/>
        <end position="23"/>
    </location>
</feature>
<dbReference type="GO" id="GO:0005929">
    <property type="term" value="C:cilium"/>
    <property type="evidence" value="ECO:0007669"/>
    <property type="project" value="TreeGrafter"/>
</dbReference>
<dbReference type="InterPro" id="IPR052607">
    <property type="entry name" value="CEP104-like"/>
</dbReference>
<protein>
    <recommendedName>
        <fullName evidence="3">TOG domain-containing protein</fullName>
    </recommendedName>
</protein>
<evidence type="ECO:0000259" key="3">
    <source>
        <dbReference type="SMART" id="SM01349"/>
    </source>
</evidence>
<sequence>MVNPPPRCPALHGARAHAHLGARRRHRVRAARAAAEDERCRGPFQGVHHPLVDRQRLSARVGPAAHVLRLAVADRRGEARALLRGEVRGTVLGVHRHLADVADLLGGLASGAQHVLLGGRAGVEPLALSSYVQSPHTKGWQSPQFCDYPQELGVALEGTCRLAQVQILSHQSKIATQIELFIGRGSDYEAAQWRRLGYLSLNSNERSKYMARELKSVYIDATGDFLRLMVHRCYINELNLFNQVGIVALNLLGDPAQARGAPLPLVCTSLSRACHRRTLTPFPPSTFGVNRRRRGSRRSDLSDLSFSMNLDTATAQRVREVAAAKERAVAAEDYDAAKALKVMEGELRDLGVQLAQLEVAKLQAVEEEDYDTAKQLKQEAEDLRSVVQAKLESAEFQRRPAQQQQRSAPTPRPPQPEEEVFAGGEHPLRGVPNLGDLPVPEPLLLKVDSSEVQGLIAVLGEYVARCLYSRAWTLREAAAIKVLRVGCEDKIAQVFLTTVELLKAVVGMAARNKSVRLPQLFSLLEPVVYTLVQKLGDGQARVRDTAMDGLMAVARCRAAGCGFIASAALKPLPKKLLTAWRPITARLQLLLSLLKEFGVDAGPSGNVLSVDAVMGFIKACNGFAHPSGEVRDAAKELTVAVAAASSSAAVERHLGTLRPKQLEEYREAFRGGGGGGGGGSVGGGSVSARGGGGSLSSSRRGSNTSGRLSGRQPRYQPLTPHDLNAASHAAADAYGHNDDDVAAASDGGGGDGGGDDDVYQFTCQFCGKFDAEFTEERLDLHYWQACPMLMGCEECGQVIEISALPEHLLDECQEAGKYEECEVSGMAVRREALTEWQRSAHCRPPGRGGIGSVCPLCFKDLGAADDEEVWRAHLIEACPKNPRRA</sequence>
<feature type="region of interest" description="Disordered" evidence="2">
    <location>
        <begin position="394"/>
        <end position="425"/>
    </location>
</feature>
<dbReference type="Proteomes" id="UP000664859">
    <property type="component" value="Unassembled WGS sequence"/>
</dbReference>
<feature type="compositionally biased region" description="Basic residues" evidence="2">
    <location>
        <begin position="14"/>
        <end position="23"/>
    </location>
</feature>
<reference evidence="4" key="1">
    <citation type="submission" date="2021-02" db="EMBL/GenBank/DDBJ databases">
        <title>First Annotated Genome of the Yellow-green Alga Tribonema minus.</title>
        <authorList>
            <person name="Mahan K.M."/>
        </authorList>
    </citation>
    <scope>NUCLEOTIDE SEQUENCE</scope>
    <source>
        <strain evidence="4">UTEX B ZZ1240</strain>
    </source>
</reference>
<dbReference type="PANTHER" id="PTHR13371:SF0">
    <property type="entry name" value="CENTROSOMAL PROTEIN OF 104 KDA"/>
    <property type="match status" value="1"/>
</dbReference>
<dbReference type="InterPro" id="IPR034085">
    <property type="entry name" value="TOG"/>
</dbReference>
<dbReference type="InterPro" id="IPR011989">
    <property type="entry name" value="ARM-like"/>
</dbReference>
<dbReference type="Gene3D" id="1.25.10.10">
    <property type="entry name" value="Leucine-rich Repeat Variant"/>
    <property type="match status" value="1"/>
</dbReference>
<dbReference type="SMART" id="SM01349">
    <property type="entry name" value="TOG"/>
    <property type="match status" value="1"/>
</dbReference>
<evidence type="ECO:0000313" key="4">
    <source>
        <dbReference type="EMBL" id="KAG5188043.1"/>
    </source>
</evidence>
<dbReference type="Pfam" id="PF21039">
    <property type="entry name" value="CEP104_ZnF"/>
    <property type="match status" value="1"/>
</dbReference>
<dbReference type="Pfam" id="PF21038">
    <property type="entry name" value="CEP104_N"/>
    <property type="match status" value="1"/>
</dbReference>
<dbReference type="InterPro" id="IPR048738">
    <property type="entry name" value="CEP104_Znf"/>
</dbReference>
<accession>A0A835ZFJ3</accession>
<keyword evidence="5" id="KW-1185">Reference proteome</keyword>
<dbReference type="Pfam" id="PF21040">
    <property type="entry name" value="CEP104-like_TOG"/>
    <property type="match status" value="1"/>
</dbReference>
<dbReference type="OrthoDB" id="66599at2759"/>
<dbReference type="AlphaFoldDB" id="A0A835ZFJ3"/>
<keyword evidence="1" id="KW-0175">Coiled coil</keyword>
<feature type="domain" description="TOG" evidence="3">
    <location>
        <begin position="436"/>
        <end position="678"/>
    </location>
</feature>
<name>A0A835ZFJ3_9STRA</name>
<dbReference type="EMBL" id="JAFCMP010000079">
    <property type="protein sequence ID" value="KAG5188043.1"/>
    <property type="molecule type" value="Genomic_DNA"/>
</dbReference>
<dbReference type="PANTHER" id="PTHR13371">
    <property type="entry name" value="GLYCINE-, GLUTAMATE-, THIENYLCYCLOHEXYLPIPERIDINE-BINDING PROTEIN"/>
    <property type="match status" value="1"/>
</dbReference>
<feature type="region of interest" description="Disordered" evidence="2">
    <location>
        <begin position="668"/>
        <end position="721"/>
    </location>
</feature>
<evidence type="ECO:0000256" key="1">
    <source>
        <dbReference type="SAM" id="Coils"/>
    </source>
</evidence>